<keyword evidence="2" id="KW-1185">Reference proteome</keyword>
<name>A0ABU1XV84_9GAMM</name>
<organism evidence="1 2">
    <name type="scientific">Luteimonas terrae</name>
    <dbReference type="NCBI Taxonomy" id="1530191"/>
    <lineage>
        <taxon>Bacteria</taxon>
        <taxon>Pseudomonadati</taxon>
        <taxon>Pseudomonadota</taxon>
        <taxon>Gammaproteobacteria</taxon>
        <taxon>Lysobacterales</taxon>
        <taxon>Lysobacteraceae</taxon>
        <taxon>Luteimonas</taxon>
    </lineage>
</organism>
<evidence type="ECO:0000313" key="2">
    <source>
        <dbReference type="Proteomes" id="UP001256588"/>
    </source>
</evidence>
<reference evidence="1 2" key="1">
    <citation type="submission" date="2023-07" db="EMBL/GenBank/DDBJ databases">
        <title>Sorghum-associated microbial communities from plants grown in Nebraska, USA.</title>
        <authorList>
            <person name="Schachtman D."/>
        </authorList>
    </citation>
    <scope>NUCLEOTIDE SEQUENCE [LARGE SCALE GENOMIC DNA]</scope>
    <source>
        <strain evidence="1 2">4099</strain>
    </source>
</reference>
<proteinExistence type="predicted"/>
<sequence length="84" mass="9288">MSQLPYNPVVLAEMTRAAHADRPGADWHELEPVLRAQWERIPRAVEWDQARPEAAAHFRTMCGLPDAAPVVGFQATAAARRADA</sequence>
<evidence type="ECO:0000313" key="1">
    <source>
        <dbReference type="EMBL" id="MDR7192675.1"/>
    </source>
</evidence>
<dbReference type="RefSeq" id="WP_310233946.1">
    <property type="nucleotide sequence ID" value="NZ_JAVDWO010000005.1"/>
</dbReference>
<protein>
    <submittedName>
        <fullName evidence="1">Uncharacterized protein</fullName>
    </submittedName>
</protein>
<dbReference type="Proteomes" id="UP001256588">
    <property type="component" value="Unassembled WGS sequence"/>
</dbReference>
<gene>
    <name evidence="1" type="ORF">J2W68_001391</name>
</gene>
<comment type="caution">
    <text evidence="1">The sequence shown here is derived from an EMBL/GenBank/DDBJ whole genome shotgun (WGS) entry which is preliminary data.</text>
</comment>
<accession>A0ABU1XV84</accession>
<dbReference type="EMBL" id="JAVDWO010000005">
    <property type="protein sequence ID" value="MDR7192675.1"/>
    <property type="molecule type" value="Genomic_DNA"/>
</dbReference>